<dbReference type="AlphaFoldDB" id="A0A217EF06"/>
<accession>A0A217EF06</accession>
<gene>
    <name evidence="2" type="ORF">SAMN05444584_1009</name>
</gene>
<dbReference type="EMBL" id="FZLN01000001">
    <property type="protein sequence ID" value="SNQ29075.1"/>
    <property type="molecule type" value="Genomic_DNA"/>
</dbReference>
<keyword evidence="1" id="KW-0812">Transmembrane</keyword>
<keyword evidence="1" id="KW-1133">Transmembrane helix</keyword>
<evidence type="ECO:0000313" key="2">
    <source>
        <dbReference type="EMBL" id="SNQ29075.1"/>
    </source>
</evidence>
<feature type="transmembrane region" description="Helical" evidence="1">
    <location>
        <begin position="12"/>
        <end position="32"/>
    </location>
</feature>
<name>A0A217EF06_9GAMM</name>
<evidence type="ECO:0000313" key="3">
    <source>
        <dbReference type="Proteomes" id="UP000243463"/>
    </source>
</evidence>
<keyword evidence="3" id="KW-1185">Reference proteome</keyword>
<evidence type="ECO:0000256" key="1">
    <source>
        <dbReference type="SAM" id="Phobius"/>
    </source>
</evidence>
<proteinExistence type="predicted"/>
<organism evidence="2 3">
    <name type="scientific">Acinetobacter apis</name>
    <dbReference type="NCBI Taxonomy" id="1229165"/>
    <lineage>
        <taxon>Bacteria</taxon>
        <taxon>Pseudomonadati</taxon>
        <taxon>Pseudomonadota</taxon>
        <taxon>Gammaproteobacteria</taxon>
        <taxon>Moraxellales</taxon>
        <taxon>Moraxellaceae</taxon>
        <taxon>Acinetobacter</taxon>
    </lineage>
</organism>
<dbReference type="Proteomes" id="UP000243463">
    <property type="component" value="Unassembled WGS sequence"/>
</dbReference>
<keyword evidence="1" id="KW-0472">Membrane</keyword>
<reference evidence="3" key="1">
    <citation type="submission" date="2017-06" db="EMBL/GenBank/DDBJ databases">
        <authorList>
            <person name="Varghese N."/>
            <person name="Submissions S."/>
        </authorList>
    </citation>
    <scope>NUCLEOTIDE SEQUENCE [LARGE SCALE GENOMIC DNA]</scope>
    <source>
        <strain evidence="3">ANC 5114</strain>
    </source>
</reference>
<protein>
    <submittedName>
        <fullName evidence="2">Uncharacterized protein</fullName>
    </submittedName>
</protein>
<sequence length="214" mass="24690">MLSLLYSQFKKPFYILLINMLFMSIAQASLLCQPKAFSKKNHALVCKNSFNIERATFSQVFNNVVLMTNAPLTVLQATQHMWQERIYACKNKACVQQEFNLRTDELNALASLNQSLTKHFIKYKQGVVAKPHTLIQIHQLDKNKIKIEGVAYQNLNQHAGHHTFLAYSPSGQQIEILNNEDNCKYRFQIEKAILSIASEQKQCQQFAGIYRLYD</sequence>